<proteinExistence type="predicted"/>
<gene>
    <name evidence="1" type="ORF">JI751_08765</name>
</gene>
<organism evidence="1 2">
    <name type="scientific">Nocardioides baculatus</name>
    <dbReference type="NCBI Taxonomy" id="2801337"/>
    <lineage>
        <taxon>Bacteria</taxon>
        <taxon>Bacillati</taxon>
        <taxon>Actinomycetota</taxon>
        <taxon>Actinomycetes</taxon>
        <taxon>Propionibacteriales</taxon>
        <taxon>Nocardioidaceae</taxon>
        <taxon>Nocardioides</taxon>
    </lineage>
</organism>
<reference evidence="1 2" key="1">
    <citation type="submission" date="2021-01" db="EMBL/GenBank/DDBJ databases">
        <title>Genome seq and assembly of Nocardiodes sp. G10.</title>
        <authorList>
            <person name="Chhetri G."/>
        </authorList>
    </citation>
    <scope>NUCLEOTIDE SEQUENCE [LARGE SCALE GENOMIC DNA]</scope>
    <source>
        <strain evidence="1 2">G10</strain>
    </source>
</reference>
<dbReference type="RefSeq" id="WP_201935532.1">
    <property type="nucleotide sequence ID" value="NZ_JAERSG010000002.1"/>
</dbReference>
<evidence type="ECO:0000313" key="1">
    <source>
        <dbReference type="EMBL" id="MBL0747699.1"/>
    </source>
</evidence>
<protein>
    <recommendedName>
        <fullName evidence="3">Cellulose-binding protein</fullName>
    </recommendedName>
</protein>
<dbReference type="Proteomes" id="UP000636918">
    <property type="component" value="Unassembled WGS sequence"/>
</dbReference>
<name>A0ABS1L7M1_9ACTN</name>
<evidence type="ECO:0000313" key="2">
    <source>
        <dbReference type="Proteomes" id="UP000636918"/>
    </source>
</evidence>
<sequence>MTARETDRWRSDALAEAAEIVAAARNEAGALVRTAQREVDQMMEAARVETAQAETEVARLQRVAADHAHELRSHLHGMLERIDSSAGSA</sequence>
<accession>A0ABS1L7M1</accession>
<evidence type="ECO:0008006" key="3">
    <source>
        <dbReference type="Google" id="ProtNLM"/>
    </source>
</evidence>
<comment type="caution">
    <text evidence="1">The sequence shown here is derived from an EMBL/GenBank/DDBJ whole genome shotgun (WGS) entry which is preliminary data.</text>
</comment>
<keyword evidence="2" id="KW-1185">Reference proteome</keyword>
<dbReference type="EMBL" id="JAERSG010000002">
    <property type="protein sequence ID" value="MBL0747699.1"/>
    <property type="molecule type" value="Genomic_DNA"/>
</dbReference>